<dbReference type="Proteomes" id="UP001367508">
    <property type="component" value="Unassembled WGS sequence"/>
</dbReference>
<sequence>MKCLATDIDYHPGLAGMLILASSFQGRVNAMGFGSNFALNFWNSKIQEPQDSYAKPSEFKDLLSQKPSRKNLCDFDKPGLHCGTQDSNFVHHNFTLLQSKFLGTPYMNQMPL</sequence>
<accession>A0AAN9JYZ7</accession>
<keyword evidence="2" id="KW-1185">Reference proteome</keyword>
<reference evidence="1 2" key="1">
    <citation type="submission" date="2024-01" db="EMBL/GenBank/DDBJ databases">
        <title>The genomes of 5 underutilized Papilionoideae crops provide insights into root nodulation and disease resistanc.</title>
        <authorList>
            <person name="Jiang F."/>
        </authorList>
    </citation>
    <scope>NUCLEOTIDE SEQUENCE [LARGE SCALE GENOMIC DNA]</scope>
    <source>
        <strain evidence="1">LVBAO_FW01</strain>
        <tissue evidence="1">Leaves</tissue>
    </source>
</reference>
<comment type="caution">
    <text evidence="1">The sequence shown here is derived from an EMBL/GenBank/DDBJ whole genome shotgun (WGS) entry which is preliminary data.</text>
</comment>
<dbReference type="AlphaFoldDB" id="A0AAN9JYZ7"/>
<evidence type="ECO:0000313" key="2">
    <source>
        <dbReference type="Proteomes" id="UP001367508"/>
    </source>
</evidence>
<name>A0AAN9JYZ7_CANGL</name>
<dbReference type="EMBL" id="JAYMYQ010000011">
    <property type="protein sequence ID" value="KAK7306781.1"/>
    <property type="molecule type" value="Genomic_DNA"/>
</dbReference>
<evidence type="ECO:0000313" key="1">
    <source>
        <dbReference type="EMBL" id="KAK7306781.1"/>
    </source>
</evidence>
<organism evidence="1 2">
    <name type="scientific">Canavalia gladiata</name>
    <name type="common">Sword bean</name>
    <name type="synonym">Dolichos gladiatus</name>
    <dbReference type="NCBI Taxonomy" id="3824"/>
    <lineage>
        <taxon>Eukaryota</taxon>
        <taxon>Viridiplantae</taxon>
        <taxon>Streptophyta</taxon>
        <taxon>Embryophyta</taxon>
        <taxon>Tracheophyta</taxon>
        <taxon>Spermatophyta</taxon>
        <taxon>Magnoliopsida</taxon>
        <taxon>eudicotyledons</taxon>
        <taxon>Gunneridae</taxon>
        <taxon>Pentapetalae</taxon>
        <taxon>rosids</taxon>
        <taxon>fabids</taxon>
        <taxon>Fabales</taxon>
        <taxon>Fabaceae</taxon>
        <taxon>Papilionoideae</taxon>
        <taxon>50 kb inversion clade</taxon>
        <taxon>NPAAA clade</taxon>
        <taxon>indigoferoid/millettioid clade</taxon>
        <taxon>Phaseoleae</taxon>
        <taxon>Canavalia</taxon>
    </lineage>
</organism>
<gene>
    <name evidence="1" type="ORF">VNO77_44738</name>
</gene>
<protein>
    <submittedName>
        <fullName evidence="1">Uncharacterized protein</fullName>
    </submittedName>
</protein>
<proteinExistence type="predicted"/>